<dbReference type="PANTHER" id="PTHR10039">
    <property type="entry name" value="AMELOGENIN"/>
    <property type="match status" value="1"/>
</dbReference>
<dbReference type="EMBL" id="ML994675">
    <property type="protein sequence ID" value="KAF2178430.1"/>
    <property type="molecule type" value="Genomic_DNA"/>
</dbReference>
<dbReference type="SUPFAM" id="SSF52540">
    <property type="entry name" value="P-loop containing nucleoside triphosphate hydrolases"/>
    <property type="match status" value="1"/>
</dbReference>
<evidence type="ECO:0000313" key="4">
    <source>
        <dbReference type="Proteomes" id="UP000800200"/>
    </source>
</evidence>
<evidence type="ECO:0000256" key="1">
    <source>
        <dbReference type="ARBA" id="ARBA00022737"/>
    </source>
</evidence>
<dbReference type="Gene3D" id="3.40.50.300">
    <property type="entry name" value="P-loop containing nucleotide triphosphate hydrolases"/>
    <property type="match status" value="1"/>
</dbReference>
<dbReference type="PANTHER" id="PTHR10039:SF16">
    <property type="entry name" value="GPI INOSITOL-DEACYLASE"/>
    <property type="match status" value="1"/>
</dbReference>
<accession>A0A6A6DKH0</accession>
<feature type="non-terminal residue" evidence="3">
    <location>
        <position position="166"/>
    </location>
</feature>
<feature type="non-terminal residue" evidence="3">
    <location>
        <position position="1"/>
    </location>
</feature>
<evidence type="ECO:0000259" key="2">
    <source>
        <dbReference type="Pfam" id="PF24883"/>
    </source>
</evidence>
<dbReference type="AlphaFoldDB" id="A0A6A6DKH0"/>
<keyword evidence="1" id="KW-0677">Repeat</keyword>
<keyword evidence="4" id="KW-1185">Reference proteome</keyword>
<dbReference type="OrthoDB" id="1577640at2759"/>
<feature type="domain" description="Nephrocystin 3-like N-terminal" evidence="2">
    <location>
        <begin position="31"/>
        <end position="166"/>
    </location>
</feature>
<sequence length="166" mass="18869">DAKLAKIRQWLSAPDPSMNYQKALKKRQAETGLWFLESEQYSKWKTGAPSSLWLYGIPGCGKTVLSSTVLQTVLQHCDDDPGKVVIYFYFDFNDVQKQDPEHMLRSLICQLSQQCVKIPTGLDTLFSSCENGQRQPSLDALLEVMQEMIQAFPQLYIVLDALDECN</sequence>
<organism evidence="3 4">
    <name type="scientific">Zopfia rhizophila CBS 207.26</name>
    <dbReference type="NCBI Taxonomy" id="1314779"/>
    <lineage>
        <taxon>Eukaryota</taxon>
        <taxon>Fungi</taxon>
        <taxon>Dikarya</taxon>
        <taxon>Ascomycota</taxon>
        <taxon>Pezizomycotina</taxon>
        <taxon>Dothideomycetes</taxon>
        <taxon>Dothideomycetes incertae sedis</taxon>
        <taxon>Zopfiaceae</taxon>
        <taxon>Zopfia</taxon>
    </lineage>
</organism>
<dbReference type="InterPro" id="IPR056884">
    <property type="entry name" value="NPHP3-like_N"/>
</dbReference>
<dbReference type="Proteomes" id="UP000800200">
    <property type="component" value="Unassembled WGS sequence"/>
</dbReference>
<dbReference type="Pfam" id="PF24883">
    <property type="entry name" value="NPHP3_N"/>
    <property type="match status" value="1"/>
</dbReference>
<evidence type="ECO:0000313" key="3">
    <source>
        <dbReference type="EMBL" id="KAF2178430.1"/>
    </source>
</evidence>
<protein>
    <recommendedName>
        <fullName evidence="2">Nephrocystin 3-like N-terminal domain-containing protein</fullName>
    </recommendedName>
</protein>
<reference evidence="3" key="1">
    <citation type="journal article" date="2020" name="Stud. Mycol.">
        <title>101 Dothideomycetes genomes: a test case for predicting lifestyles and emergence of pathogens.</title>
        <authorList>
            <person name="Haridas S."/>
            <person name="Albert R."/>
            <person name="Binder M."/>
            <person name="Bloem J."/>
            <person name="Labutti K."/>
            <person name="Salamov A."/>
            <person name="Andreopoulos B."/>
            <person name="Baker S."/>
            <person name="Barry K."/>
            <person name="Bills G."/>
            <person name="Bluhm B."/>
            <person name="Cannon C."/>
            <person name="Castanera R."/>
            <person name="Culley D."/>
            <person name="Daum C."/>
            <person name="Ezra D."/>
            <person name="Gonzalez J."/>
            <person name="Henrissat B."/>
            <person name="Kuo A."/>
            <person name="Liang C."/>
            <person name="Lipzen A."/>
            <person name="Lutzoni F."/>
            <person name="Magnuson J."/>
            <person name="Mondo S."/>
            <person name="Nolan M."/>
            <person name="Ohm R."/>
            <person name="Pangilinan J."/>
            <person name="Park H.-J."/>
            <person name="Ramirez L."/>
            <person name="Alfaro M."/>
            <person name="Sun H."/>
            <person name="Tritt A."/>
            <person name="Yoshinaga Y."/>
            <person name="Zwiers L.-H."/>
            <person name="Turgeon B."/>
            <person name="Goodwin S."/>
            <person name="Spatafora J."/>
            <person name="Crous P."/>
            <person name="Grigoriev I."/>
        </authorList>
    </citation>
    <scope>NUCLEOTIDE SEQUENCE</scope>
    <source>
        <strain evidence="3">CBS 207.26</strain>
    </source>
</reference>
<name>A0A6A6DKH0_9PEZI</name>
<proteinExistence type="predicted"/>
<dbReference type="InterPro" id="IPR027417">
    <property type="entry name" value="P-loop_NTPase"/>
</dbReference>
<gene>
    <name evidence="3" type="ORF">K469DRAFT_438948</name>
</gene>